<reference evidence="2" key="1">
    <citation type="submission" date="2023-06" db="EMBL/GenBank/DDBJ databases">
        <title>Survivors Of The Sea: Transcriptome response of Skeletonema marinoi to long-term dormancy.</title>
        <authorList>
            <person name="Pinder M.I.M."/>
            <person name="Kourtchenko O."/>
            <person name="Robertson E.K."/>
            <person name="Larsson T."/>
            <person name="Maumus F."/>
            <person name="Osuna-Cruz C.M."/>
            <person name="Vancaester E."/>
            <person name="Stenow R."/>
            <person name="Vandepoele K."/>
            <person name="Ploug H."/>
            <person name="Bruchert V."/>
            <person name="Godhe A."/>
            <person name="Topel M."/>
        </authorList>
    </citation>
    <scope>NUCLEOTIDE SEQUENCE</scope>
    <source>
        <strain evidence="2">R05AC</strain>
    </source>
</reference>
<protein>
    <submittedName>
        <fullName evidence="2">Uncharacterized protein</fullName>
    </submittedName>
</protein>
<feature type="coiled-coil region" evidence="1">
    <location>
        <begin position="166"/>
        <end position="272"/>
    </location>
</feature>
<dbReference type="Proteomes" id="UP001224775">
    <property type="component" value="Unassembled WGS sequence"/>
</dbReference>
<comment type="caution">
    <text evidence="2">The sequence shown here is derived from an EMBL/GenBank/DDBJ whole genome shotgun (WGS) entry which is preliminary data.</text>
</comment>
<proteinExistence type="predicted"/>
<feature type="coiled-coil region" evidence="1">
    <location>
        <begin position="310"/>
        <end position="376"/>
    </location>
</feature>
<gene>
    <name evidence="2" type="ORF">QTG54_015443</name>
</gene>
<sequence length="396" mass="45120">MSEKDSRIAKIDQELAKRVKENKTLKKSLKHTTDRYNSEQARVERLNAQLQRARRNLPLTNADHADEIEMITSRINELSESKDDYKSMLSNAESRIKVMTQQLLLSNQHVLKKQSEIARLKEELSAVASTSTDAGTLNDTISALTAELEVLKSSASMQNAVADEKLHLVNLKLEEKEADVVTLQNKIKELVHEKKEADHEKKRVTNNSGAAEISELKSSIETLQTSLKDAQGKAKEKIQLKNQSLKEKENTIEKLKADMIDLQSEKDRISEKLSEQVKRNEDDYLSHELQLKHTEERLVKENLAAMNAMEKEMKDTVYQLEMEVKTLKKKVSDGDRIGSTATLAQAKRMQDLETALRQSKEQKVSLLNENMKMKHRIDNLQFVQAKASKEQSAAFQ</sequence>
<dbReference type="EMBL" id="JATAAI010000043">
    <property type="protein sequence ID" value="KAK1733916.1"/>
    <property type="molecule type" value="Genomic_DNA"/>
</dbReference>
<evidence type="ECO:0000313" key="3">
    <source>
        <dbReference type="Proteomes" id="UP001224775"/>
    </source>
</evidence>
<keyword evidence="3" id="KW-1185">Reference proteome</keyword>
<name>A0AAD9D4P0_9STRA</name>
<accession>A0AAD9D4P0</accession>
<evidence type="ECO:0000256" key="1">
    <source>
        <dbReference type="SAM" id="Coils"/>
    </source>
</evidence>
<organism evidence="2 3">
    <name type="scientific">Skeletonema marinoi</name>
    <dbReference type="NCBI Taxonomy" id="267567"/>
    <lineage>
        <taxon>Eukaryota</taxon>
        <taxon>Sar</taxon>
        <taxon>Stramenopiles</taxon>
        <taxon>Ochrophyta</taxon>
        <taxon>Bacillariophyta</taxon>
        <taxon>Coscinodiscophyceae</taxon>
        <taxon>Thalassiosirophycidae</taxon>
        <taxon>Thalassiosirales</taxon>
        <taxon>Skeletonemataceae</taxon>
        <taxon>Skeletonema</taxon>
        <taxon>Skeletonema marinoi-dohrnii complex</taxon>
    </lineage>
</organism>
<evidence type="ECO:0000313" key="2">
    <source>
        <dbReference type="EMBL" id="KAK1733916.1"/>
    </source>
</evidence>
<dbReference type="AlphaFoldDB" id="A0AAD9D4P0"/>
<feature type="coiled-coil region" evidence="1">
    <location>
        <begin position="29"/>
        <end position="102"/>
    </location>
</feature>
<keyword evidence="1" id="KW-0175">Coiled coil</keyword>